<evidence type="ECO:0000313" key="2">
    <source>
        <dbReference type="Proteomes" id="UP000598467"/>
    </source>
</evidence>
<reference evidence="1" key="1">
    <citation type="submission" date="2020-05" db="EMBL/GenBank/DDBJ databases">
        <title>Identification of trans-AT polyketide cluster in two marine bacteria, producers of a novel glutaramide-containing polyketide sesbanimide D and analogs.</title>
        <authorList>
            <person name="Kacar D."/>
            <person name="Rodriguez P."/>
            <person name="Canedo L."/>
            <person name="Gonzalez E."/>
            <person name="Galan B."/>
            <person name="De La Calle F."/>
            <person name="Garcia J.L."/>
        </authorList>
    </citation>
    <scope>NUCLEOTIDE SEQUENCE</scope>
    <source>
        <strain evidence="1">PHM038</strain>
    </source>
</reference>
<dbReference type="PANTHER" id="PTHR37460:SF1">
    <property type="entry name" value="ENDONUCLEASE III"/>
    <property type="match status" value="1"/>
</dbReference>
<dbReference type="PANTHER" id="PTHR37460">
    <property type="entry name" value="ENDONUCLEASE III"/>
    <property type="match status" value="1"/>
</dbReference>
<dbReference type="InterPro" id="IPR002837">
    <property type="entry name" value="DUF123"/>
</dbReference>
<gene>
    <name evidence="1" type="ORF">HK439_16885</name>
</gene>
<accession>A0A926P544</accession>
<dbReference type="AlphaFoldDB" id="A0A926P544"/>
<name>A0A926P544_9HYPH</name>
<comment type="caution">
    <text evidence="1">The sequence shown here is derived from an EMBL/GenBank/DDBJ whole genome shotgun (WGS) entry which is preliminary data.</text>
</comment>
<dbReference type="CDD" id="cd10441">
    <property type="entry name" value="GIY-YIG_COG1833"/>
    <property type="match status" value="1"/>
</dbReference>
<proteinExistence type="predicted"/>
<protein>
    <submittedName>
        <fullName evidence="1">GIY-YIG nuclease family protein</fullName>
    </submittedName>
</protein>
<dbReference type="Proteomes" id="UP000598467">
    <property type="component" value="Unassembled WGS sequence"/>
</dbReference>
<dbReference type="Pfam" id="PF01986">
    <property type="entry name" value="DUF123"/>
    <property type="match status" value="1"/>
</dbReference>
<evidence type="ECO:0000313" key="1">
    <source>
        <dbReference type="EMBL" id="MBD1547946.1"/>
    </source>
</evidence>
<dbReference type="EMBL" id="JABFCZ010000018">
    <property type="protein sequence ID" value="MBD1547946.1"/>
    <property type="molecule type" value="Genomic_DNA"/>
</dbReference>
<dbReference type="RefSeq" id="WP_190292701.1">
    <property type="nucleotide sequence ID" value="NZ_JABFCZ010000018.1"/>
</dbReference>
<organism evidence="1 2">
    <name type="scientific">Roseibium aggregatum</name>
    <dbReference type="NCBI Taxonomy" id="187304"/>
    <lineage>
        <taxon>Bacteria</taxon>
        <taxon>Pseudomonadati</taxon>
        <taxon>Pseudomonadota</taxon>
        <taxon>Alphaproteobacteria</taxon>
        <taxon>Hyphomicrobiales</taxon>
        <taxon>Stappiaceae</taxon>
        <taxon>Roseibium</taxon>
    </lineage>
</organism>
<sequence length="150" mass="15675">MRPVPAEAAEIARRLGASLSAGEGETERLPSGPGTYGLLLRLAEPVALDLARLGHPVLAPGLYLYCGSAKGPGGVRARLGRHLRRDKAVRWHVDYLSGVAVEAAGFMVPEATECGLRTKASDVLNATVPVPGFGSSDCRTCPAHLLLLAP</sequence>